<evidence type="ECO:0000259" key="2">
    <source>
        <dbReference type="Pfam" id="PF25934"/>
    </source>
</evidence>
<comment type="caution">
    <text evidence="3">The sequence shown here is derived from an EMBL/GenBank/DDBJ whole genome shotgun (WGS) entry which is preliminary data.</text>
</comment>
<dbReference type="EMBL" id="JAMQOM010000005">
    <property type="protein sequence ID" value="MDS0222450.1"/>
    <property type="molecule type" value="Genomic_DNA"/>
</dbReference>
<dbReference type="InterPro" id="IPR058285">
    <property type="entry name" value="DUF7979"/>
</dbReference>
<feature type="transmembrane region" description="Helical" evidence="1">
    <location>
        <begin position="181"/>
        <end position="201"/>
    </location>
</feature>
<evidence type="ECO:0000313" key="3">
    <source>
        <dbReference type="EMBL" id="MDS0222450.1"/>
    </source>
</evidence>
<accession>A0AAE4EYD3</accession>
<keyword evidence="1" id="KW-0812">Transmembrane</keyword>
<dbReference type="Proteomes" id="UP001253439">
    <property type="component" value="Unassembled WGS sequence"/>
</dbReference>
<gene>
    <name evidence="3" type="ORF">NDI54_13970</name>
</gene>
<name>A0AAE4EYD3_9EURY</name>
<feature type="transmembrane region" description="Helical" evidence="1">
    <location>
        <begin position="120"/>
        <end position="143"/>
    </location>
</feature>
<keyword evidence="4" id="KW-1185">Reference proteome</keyword>
<reference evidence="3 4" key="1">
    <citation type="submission" date="2022-06" db="EMBL/GenBank/DDBJ databases">
        <title>Haloarcula sp. a new haloarchaeum isolate from saline soil.</title>
        <authorList>
            <person name="Strakova D."/>
            <person name="Galisteo C."/>
            <person name="Sanchez-Porro C."/>
            <person name="Ventosa A."/>
        </authorList>
    </citation>
    <scope>NUCLEOTIDE SEQUENCE [LARGE SCALE GENOMIC DNA]</scope>
    <source>
        <strain evidence="3 4">S1AR25-5A</strain>
    </source>
</reference>
<protein>
    <recommendedName>
        <fullName evidence="2">DUF7979 domain-containing protein</fullName>
    </recommendedName>
</protein>
<evidence type="ECO:0000256" key="1">
    <source>
        <dbReference type="SAM" id="Phobius"/>
    </source>
</evidence>
<proteinExistence type="predicted"/>
<organism evidence="3 4">
    <name type="scientific">Haloarcula terrestris</name>
    <dbReference type="NCBI Taxonomy" id="2950533"/>
    <lineage>
        <taxon>Archaea</taxon>
        <taxon>Methanobacteriati</taxon>
        <taxon>Methanobacteriota</taxon>
        <taxon>Stenosarchaea group</taxon>
        <taxon>Halobacteria</taxon>
        <taxon>Halobacteriales</taxon>
        <taxon>Haloarculaceae</taxon>
        <taxon>Haloarcula</taxon>
    </lineage>
</organism>
<feature type="domain" description="DUF7979" evidence="2">
    <location>
        <begin position="33"/>
        <end position="111"/>
    </location>
</feature>
<dbReference type="Pfam" id="PF25934">
    <property type="entry name" value="DUF7979"/>
    <property type="match status" value="1"/>
</dbReference>
<sequence length="210" mass="23649">MNRRLVHSIFALLVAASLIGAPITMLDWGQQASFSVNPVEESDISENSPILQYERLPNSAQDPVRRAIESPDNYYTIYGQEDFPEPFNYGDNINPGQGQYVIVYEEQYYRLRTSASGGFFFVYLFYQLPFIIYGALLAVVAFLPSQGWTGTRTEALITVPGIVFHLLGPELDFPLLPPMQFVKLGVLAVIVVLIGLLWSYMREKNIIATD</sequence>
<dbReference type="RefSeq" id="WP_310897067.1">
    <property type="nucleotide sequence ID" value="NZ_JAMQOM010000005.1"/>
</dbReference>
<dbReference type="AlphaFoldDB" id="A0AAE4EYD3"/>
<evidence type="ECO:0000313" key="4">
    <source>
        <dbReference type="Proteomes" id="UP001253439"/>
    </source>
</evidence>
<keyword evidence="1" id="KW-0472">Membrane</keyword>
<keyword evidence="1" id="KW-1133">Transmembrane helix</keyword>